<organism evidence="5 6">
    <name type="scientific">Ciona savignyi</name>
    <name type="common">Pacific transparent sea squirt</name>
    <dbReference type="NCBI Taxonomy" id="51511"/>
    <lineage>
        <taxon>Eukaryota</taxon>
        <taxon>Metazoa</taxon>
        <taxon>Chordata</taxon>
        <taxon>Tunicata</taxon>
        <taxon>Ascidiacea</taxon>
        <taxon>Phlebobranchia</taxon>
        <taxon>Cionidae</taxon>
        <taxon>Ciona</taxon>
    </lineage>
</organism>
<name>H2ZBP8_CIOSA</name>
<accession>H2ZBP8</accession>
<dbReference type="Pfam" id="PF14670">
    <property type="entry name" value="FXa_inhibition"/>
    <property type="match status" value="1"/>
</dbReference>
<dbReference type="AlphaFoldDB" id="H2ZBP8"/>
<evidence type="ECO:0000256" key="3">
    <source>
        <dbReference type="SAM" id="Phobius"/>
    </source>
</evidence>
<dbReference type="GeneTree" id="ENSGT00940000167789"/>
<dbReference type="Pfam" id="PF00100">
    <property type="entry name" value="Zona_pellucida"/>
    <property type="match status" value="1"/>
</dbReference>
<dbReference type="HOGENOM" id="CLU_1081661_0_0_1"/>
<dbReference type="InterPro" id="IPR001507">
    <property type="entry name" value="ZP_dom"/>
</dbReference>
<protein>
    <recommendedName>
        <fullName evidence="4">ZP domain-containing protein</fullName>
    </recommendedName>
</protein>
<evidence type="ECO:0000256" key="2">
    <source>
        <dbReference type="ARBA" id="ARBA00023157"/>
    </source>
</evidence>
<reference evidence="5" key="2">
    <citation type="submission" date="2025-08" db="UniProtKB">
        <authorList>
            <consortium name="Ensembl"/>
        </authorList>
    </citation>
    <scope>IDENTIFICATION</scope>
</reference>
<feature type="domain" description="ZP" evidence="4">
    <location>
        <begin position="1"/>
        <end position="136"/>
    </location>
</feature>
<proteinExistence type="predicted"/>
<evidence type="ECO:0000256" key="1">
    <source>
        <dbReference type="ARBA" id="ARBA00022729"/>
    </source>
</evidence>
<reference evidence="5" key="3">
    <citation type="submission" date="2025-09" db="UniProtKB">
        <authorList>
            <consortium name="Ensembl"/>
        </authorList>
    </citation>
    <scope>IDENTIFICATION</scope>
</reference>
<dbReference type="Gene3D" id="2.10.25.10">
    <property type="entry name" value="Laminin"/>
    <property type="match status" value="1"/>
</dbReference>
<dbReference type="PROSITE" id="PS51034">
    <property type="entry name" value="ZP_2"/>
    <property type="match status" value="1"/>
</dbReference>
<dbReference type="Proteomes" id="UP000007875">
    <property type="component" value="Unassembled WGS sequence"/>
</dbReference>
<reference evidence="6" key="1">
    <citation type="submission" date="2003-08" db="EMBL/GenBank/DDBJ databases">
        <authorList>
            <person name="Birren B."/>
            <person name="Nusbaum C."/>
            <person name="Abebe A."/>
            <person name="Abouelleil A."/>
            <person name="Adekoya E."/>
            <person name="Ait-zahra M."/>
            <person name="Allen N."/>
            <person name="Allen T."/>
            <person name="An P."/>
            <person name="Anderson M."/>
            <person name="Anderson S."/>
            <person name="Arachchi H."/>
            <person name="Armbruster J."/>
            <person name="Bachantsang P."/>
            <person name="Baldwin J."/>
            <person name="Barry A."/>
            <person name="Bayul T."/>
            <person name="Blitshsteyn B."/>
            <person name="Bloom T."/>
            <person name="Blye J."/>
            <person name="Boguslavskiy L."/>
            <person name="Borowsky M."/>
            <person name="Boukhgalter B."/>
            <person name="Brunache A."/>
            <person name="Butler J."/>
            <person name="Calixte N."/>
            <person name="Calvo S."/>
            <person name="Camarata J."/>
            <person name="Campo K."/>
            <person name="Chang J."/>
            <person name="Cheshatsang Y."/>
            <person name="Citroen M."/>
            <person name="Collymore A."/>
            <person name="Considine T."/>
            <person name="Cook A."/>
            <person name="Cooke P."/>
            <person name="Corum B."/>
            <person name="Cuomo C."/>
            <person name="David R."/>
            <person name="Dawoe T."/>
            <person name="Degray S."/>
            <person name="Dodge S."/>
            <person name="Dooley K."/>
            <person name="Dorje P."/>
            <person name="Dorjee K."/>
            <person name="Dorris L."/>
            <person name="Duffey N."/>
            <person name="Dupes A."/>
            <person name="Elkins T."/>
            <person name="Engels R."/>
            <person name="Erickson J."/>
            <person name="Farina A."/>
            <person name="Faro S."/>
            <person name="Ferreira P."/>
            <person name="Fischer H."/>
            <person name="Fitzgerald M."/>
            <person name="Foley K."/>
            <person name="Gage D."/>
            <person name="Galagan J."/>
            <person name="Gearin G."/>
            <person name="Gnerre S."/>
            <person name="Gnirke A."/>
            <person name="Goyette A."/>
            <person name="Graham J."/>
            <person name="Grandbois E."/>
            <person name="Gyaltsen K."/>
            <person name="Hafez N."/>
            <person name="Hagopian D."/>
            <person name="Hagos B."/>
            <person name="Hall J."/>
            <person name="Hatcher B."/>
            <person name="Heller A."/>
            <person name="Higgins H."/>
            <person name="Honan T."/>
            <person name="Horn A."/>
            <person name="Houde N."/>
            <person name="Hughes L."/>
            <person name="Hulme W."/>
            <person name="Husby E."/>
            <person name="Iliev I."/>
            <person name="Jaffe D."/>
            <person name="Jones C."/>
            <person name="Kamal M."/>
            <person name="Kamat A."/>
            <person name="Kamvysselis M."/>
            <person name="Karlsson E."/>
            <person name="Kells C."/>
            <person name="Kieu A."/>
            <person name="Kisner P."/>
            <person name="Kodira C."/>
            <person name="Kulbokas E."/>
            <person name="Labutti K."/>
            <person name="Lama D."/>
            <person name="Landers T."/>
            <person name="Leger J."/>
            <person name="Levine S."/>
            <person name="Lewis D."/>
            <person name="Lewis T."/>
            <person name="Lindblad-toh K."/>
            <person name="Liu X."/>
            <person name="Lokyitsang T."/>
            <person name="Lokyitsang Y."/>
            <person name="Lucien O."/>
            <person name="Lui A."/>
            <person name="Ma L.J."/>
            <person name="Mabbitt R."/>
            <person name="Macdonald J."/>
            <person name="Maclean C."/>
            <person name="Major J."/>
            <person name="Manning J."/>
            <person name="Marabella R."/>
            <person name="Maru K."/>
            <person name="Matthews C."/>
            <person name="Mauceli E."/>
            <person name="Mccarthy M."/>
            <person name="Mcdonough S."/>
            <person name="Mcghee T."/>
            <person name="Meldrim J."/>
            <person name="Meneus L."/>
            <person name="Mesirov J."/>
            <person name="Mihalev A."/>
            <person name="Mihova T."/>
            <person name="Mikkelsen T."/>
            <person name="Mlenga V."/>
            <person name="Moru K."/>
            <person name="Mozes J."/>
            <person name="Mulrain L."/>
            <person name="Munson G."/>
            <person name="Naylor J."/>
            <person name="Newes C."/>
            <person name="Nguyen C."/>
            <person name="Nguyen N."/>
            <person name="Nguyen T."/>
            <person name="Nicol R."/>
            <person name="Nielsen C."/>
            <person name="Nizzari M."/>
            <person name="Norbu C."/>
            <person name="Norbu N."/>
            <person name="O'donnell P."/>
            <person name="Okoawo O."/>
            <person name="O'leary S."/>
            <person name="Omotosho B."/>
            <person name="O'neill K."/>
            <person name="Osman S."/>
            <person name="Parker S."/>
            <person name="Perrin D."/>
            <person name="Phunkhang P."/>
            <person name="Piqani B."/>
            <person name="Purcell S."/>
            <person name="Rachupka T."/>
            <person name="Ramasamy U."/>
            <person name="Rameau R."/>
            <person name="Ray V."/>
            <person name="Raymond C."/>
            <person name="Retta R."/>
            <person name="Richardson S."/>
            <person name="Rise C."/>
            <person name="Rodriguez J."/>
            <person name="Rogers J."/>
            <person name="Rogov P."/>
            <person name="Rutman M."/>
            <person name="Schupbach R."/>
            <person name="Seaman C."/>
            <person name="Settipalli S."/>
            <person name="Sharpe T."/>
            <person name="Sheridan J."/>
            <person name="Sherpa N."/>
            <person name="Shi J."/>
            <person name="Smirnov S."/>
            <person name="Smith C."/>
            <person name="Sougnez C."/>
            <person name="Spencer B."/>
            <person name="Stalker J."/>
            <person name="Stange-thomann N."/>
            <person name="Stavropoulos S."/>
            <person name="Stetson K."/>
            <person name="Stone C."/>
            <person name="Stone S."/>
            <person name="Stubbs M."/>
            <person name="Talamas J."/>
            <person name="Tchuinga P."/>
            <person name="Tenzing P."/>
            <person name="Tesfaye S."/>
            <person name="Theodore J."/>
            <person name="Thoulutsang Y."/>
            <person name="Topham K."/>
            <person name="Towey S."/>
            <person name="Tsamla T."/>
            <person name="Tsomo N."/>
            <person name="Vallee D."/>
            <person name="Vassiliev H."/>
            <person name="Venkataraman V."/>
            <person name="Vinson J."/>
            <person name="Vo A."/>
            <person name="Wade C."/>
            <person name="Wang S."/>
            <person name="Wangchuk T."/>
            <person name="Wangdi T."/>
            <person name="Whittaker C."/>
            <person name="Wilkinson J."/>
            <person name="Wu Y."/>
            <person name="Wyman D."/>
            <person name="Yadav S."/>
            <person name="Yang S."/>
            <person name="Yang X."/>
            <person name="Yeager S."/>
            <person name="Yee E."/>
            <person name="Young G."/>
            <person name="Zainoun J."/>
            <person name="Zembeck L."/>
            <person name="Zimmer A."/>
            <person name="Zody M."/>
            <person name="Lander E."/>
        </authorList>
    </citation>
    <scope>NUCLEOTIDE SEQUENCE [LARGE SCALE GENOMIC DNA]</scope>
</reference>
<dbReference type="STRING" id="51511.ENSCSAVP00000015013"/>
<dbReference type="Ensembl" id="ENSCSAVT00000015187.1">
    <property type="protein sequence ID" value="ENSCSAVP00000015013.1"/>
    <property type="gene ID" value="ENSCSAVG00000008795.1"/>
</dbReference>
<feature type="transmembrane region" description="Helical" evidence="3">
    <location>
        <begin position="229"/>
        <end position="250"/>
    </location>
</feature>
<keyword evidence="3" id="KW-1133">Transmembrane helix</keyword>
<dbReference type="Gene3D" id="2.60.40.4100">
    <property type="entry name" value="Zona pellucida, ZP-C domain"/>
    <property type="match status" value="1"/>
</dbReference>
<dbReference type="PANTHER" id="PTHR14002:SF54">
    <property type="entry name" value="ZONA PELLUCIDA SPERM-BINDING PROTEIN 2"/>
    <property type="match status" value="1"/>
</dbReference>
<dbReference type="InterPro" id="IPR055355">
    <property type="entry name" value="ZP-C"/>
</dbReference>
<dbReference type="InterPro" id="IPR042235">
    <property type="entry name" value="ZP-C_dom"/>
</dbReference>
<sequence>MYNDSTFANALSNNQTQSLTFVVPQFIYFAMVSNADPTQYIMQATDCWVTETNDASAAIKYDIISAGCAVADSVYIDANKVFMNYQSSQVRIGFRSFVWSTGGVSLFVHCTINMCDLRLPNNCTAAPSCASVGRRSITSDTPKNIWSYGPIFVKGPPTACDTFNGGCSHHCIPLGDGKVECSCPVNYVINTDGQTCRDLLLDPVVGDAKIRAGLGKIVELSDSMDISTLATTVLLGVVFLVAIVVAIYVIGQARNRAWLSGTPHLTL</sequence>
<dbReference type="InParanoid" id="H2ZBP8"/>
<keyword evidence="1" id="KW-0732">Signal</keyword>
<evidence type="ECO:0000259" key="4">
    <source>
        <dbReference type="PROSITE" id="PS51034"/>
    </source>
</evidence>
<keyword evidence="2" id="KW-1015">Disulfide bond</keyword>
<evidence type="ECO:0000313" key="5">
    <source>
        <dbReference type="Ensembl" id="ENSCSAVP00000015013.1"/>
    </source>
</evidence>
<keyword evidence="3" id="KW-0472">Membrane</keyword>
<evidence type="ECO:0000313" key="6">
    <source>
        <dbReference type="Proteomes" id="UP000007875"/>
    </source>
</evidence>
<dbReference type="PANTHER" id="PTHR14002">
    <property type="entry name" value="ENDOGLIN/TGF-BETA RECEPTOR TYPE III"/>
    <property type="match status" value="1"/>
</dbReference>
<keyword evidence="6" id="KW-1185">Reference proteome</keyword>
<dbReference type="SUPFAM" id="SSF57196">
    <property type="entry name" value="EGF/Laminin"/>
    <property type="match status" value="1"/>
</dbReference>
<keyword evidence="3" id="KW-0812">Transmembrane</keyword>